<evidence type="ECO:0000313" key="3">
    <source>
        <dbReference type="Proteomes" id="UP000048908"/>
    </source>
</evidence>
<dbReference type="PANTHER" id="PTHR22617:SF23">
    <property type="entry name" value="CHEMOTAXIS PROTEIN CHEW"/>
    <property type="match status" value="1"/>
</dbReference>
<keyword evidence="3" id="KW-1185">Reference proteome</keyword>
<protein>
    <submittedName>
        <fullName evidence="2">Chemotaxis protein CheW</fullName>
    </submittedName>
</protein>
<dbReference type="Pfam" id="PF01584">
    <property type="entry name" value="CheW"/>
    <property type="match status" value="1"/>
</dbReference>
<dbReference type="GO" id="GO:0006935">
    <property type="term" value="P:chemotaxis"/>
    <property type="evidence" value="ECO:0007669"/>
    <property type="project" value="InterPro"/>
</dbReference>
<dbReference type="OrthoDB" id="9794382at2"/>
<dbReference type="GO" id="GO:0007165">
    <property type="term" value="P:signal transduction"/>
    <property type="evidence" value="ECO:0007669"/>
    <property type="project" value="InterPro"/>
</dbReference>
<name>A0A0M6XTM0_9RHOB</name>
<proteinExistence type="predicted"/>
<dbReference type="InterPro" id="IPR036061">
    <property type="entry name" value="CheW-like_dom_sf"/>
</dbReference>
<organism evidence="2 3">
    <name type="scientific">Jannaschia rubra</name>
    <dbReference type="NCBI Taxonomy" id="282197"/>
    <lineage>
        <taxon>Bacteria</taxon>
        <taxon>Pseudomonadati</taxon>
        <taxon>Pseudomonadota</taxon>
        <taxon>Alphaproteobacteria</taxon>
        <taxon>Rhodobacterales</taxon>
        <taxon>Roseobacteraceae</taxon>
        <taxon>Jannaschia</taxon>
    </lineage>
</organism>
<dbReference type="InterPro" id="IPR002545">
    <property type="entry name" value="CheW-lke_dom"/>
</dbReference>
<dbReference type="Gene3D" id="2.30.30.40">
    <property type="entry name" value="SH3 Domains"/>
    <property type="match status" value="1"/>
</dbReference>
<accession>A0A0M6XTM0</accession>
<dbReference type="PROSITE" id="PS50851">
    <property type="entry name" value="CHEW"/>
    <property type="match status" value="1"/>
</dbReference>
<dbReference type="SUPFAM" id="SSF50341">
    <property type="entry name" value="CheW-like"/>
    <property type="match status" value="1"/>
</dbReference>
<dbReference type="PANTHER" id="PTHR22617">
    <property type="entry name" value="CHEMOTAXIS SENSOR HISTIDINE KINASE-RELATED"/>
    <property type="match status" value="1"/>
</dbReference>
<feature type="domain" description="CheW-like" evidence="1">
    <location>
        <begin position="16"/>
        <end position="156"/>
    </location>
</feature>
<evidence type="ECO:0000259" key="1">
    <source>
        <dbReference type="PROSITE" id="PS50851"/>
    </source>
</evidence>
<dbReference type="STRING" id="282197.SAMN04488517_103284"/>
<reference evidence="2 3" key="1">
    <citation type="submission" date="2015-07" db="EMBL/GenBank/DDBJ databases">
        <authorList>
            <person name="Noorani M."/>
        </authorList>
    </citation>
    <scope>NUCLEOTIDE SEQUENCE [LARGE SCALE GENOMIC DNA]</scope>
    <source>
        <strain evidence="2 3">CECT 5088</strain>
    </source>
</reference>
<dbReference type="EMBL" id="CXPG01000021">
    <property type="protein sequence ID" value="CTQ34062.1"/>
    <property type="molecule type" value="Genomic_DNA"/>
</dbReference>
<dbReference type="RefSeq" id="WP_055683456.1">
    <property type="nucleotide sequence ID" value="NZ_CXPG01000021.1"/>
</dbReference>
<dbReference type="Proteomes" id="UP000048908">
    <property type="component" value="Unassembled WGS sequence"/>
</dbReference>
<dbReference type="GO" id="GO:0005829">
    <property type="term" value="C:cytosol"/>
    <property type="evidence" value="ECO:0007669"/>
    <property type="project" value="TreeGrafter"/>
</dbReference>
<sequence length="163" mass="17700">MTFHGRDDIPLDPATVAELLTFRCGGQSYGIDIMAVREIRGWSEPTPLPHAAPFMRGMVNLRGAVLPVMDLAQRLGQARTVDDPRNVIIVVQDGRRVHGLLVESVSDIVHPGADQLQDVPPAGPEEPGTMAERLFILDDEMIQVLSTSRILPAVCSARAENGT</sequence>
<dbReference type="SMART" id="SM00260">
    <property type="entry name" value="CheW"/>
    <property type="match status" value="1"/>
</dbReference>
<dbReference type="InterPro" id="IPR039315">
    <property type="entry name" value="CheW"/>
</dbReference>
<gene>
    <name evidence="2" type="primary">cheW</name>
    <name evidence="2" type="ORF">JAN5088_02854</name>
</gene>
<dbReference type="AlphaFoldDB" id="A0A0M6XTM0"/>
<evidence type="ECO:0000313" key="2">
    <source>
        <dbReference type="EMBL" id="CTQ34062.1"/>
    </source>
</evidence>
<dbReference type="Gene3D" id="2.40.50.180">
    <property type="entry name" value="CheA-289, Domain 4"/>
    <property type="match status" value="1"/>
</dbReference>